<evidence type="ECO:0000313" key="1">
    <source>
        <dbReference type="EMBL" id="PVU90017.1"/>
    </source>
</evidence>
<reference evidence="1 2" key="1">
    <citation type="journal article" date="2018" name="MBio">
        <title>Comparative Genomics Reveals the Core Gene Toolbox for the Fungus-Insect Symbiosis.</title>
        <authorList>
            <person name="Wang Y."/>
            <person name="Stata M."/>
            <person name="Wang W."/>
            <person name="Stajich J.E."/>
            <person name="White M.M."/>
            <person name="Moncalvo J.M."/>
        </authorList>
    </citation>
    <scope>NUCLEOTIDE SEQUENCE [LARGE SCALE GENOMIC DNA]</scope>
    <source>
        <strain evidence="1 2">SWE-8-4</strain>
    </source>
</reference>
<organism evidence="1 2">
    <name type="scientific">Smittium simulii</name>
    <dbReference type="NCBI Taxonomy" id="133385"/>
    <lineage>
        <taxon>Eukaryota</taxon>
        <taxon>Fungi</taxon>
        <taxon>Fungi incertae sedis</taxon>
        <taxon>Zoopagomycota</taxon>
        <taxon>Kickxellomycotina</taxon>
        <taxon>Harpellomycetes</taxon>
        <taxon>Harpellales</taxon>
        <taxon>Legeriomycetaceae</taxon>
        <taxon>Smittium</taxon>
    </lineage>
</organism>
<sequence>MLIKGLFYVNLGISEETVCPFDFCFDCKHDVVSTAIFKLSSWIVVFISENNKRKCRTKFSNSINKFTAIFMGSRPITSIKIPDLANFKFIIDDIYHQLYYRKKY</sequence>
<protein>
    <submittedName>
        <fullName evidence="1">Uncharacterized protein</fullName>
    </submittedName>
</protein>
<proteinExistence type="predicted"/>
<dbReference type="Proteomes" id="UP000245383">
    <property type="component" value="Unassembled WGS sequence"/>
</dbReference>
<name>A0A2T9YCE0_9FUNG</name>
<keyword evidence="2" id="KW-1185">Reference proteome</keyword>
<comment type="caution">
    <text evidence="1">The sequence shown here is derived from an EMBL/GenBank/DDBJ whole genome shotgun (WGS) entry which is preliminary data.</text>
</comment>
<evidence type="ECO:0000313" key="2">
    <source>
        <dbReference type="Proteomes" id="UP000245383"/>
    </source>
</evidence>
<gene>
    <name evidence="1" type="ORF">BB561_005071</name>
</gene>
<dbReference type="AlphaFoldDB" id="A0A2T9YCE0"/>
<dbReference type="EMBL" id="MBFR01000281">
    <property type="protein sequence ID" value="PVU90017.1"/>
    <property type="molecule type" value="Genomic_DNA"/>
</dbReference>
<accession>A0A2T9YCE0</accession>